<dbReference type="InterPro" id="IPR036135">
    <property type="entry name" value="MoeA_linker/N_sf"/>
</dbReference>
<evidence type="ECO:0000259" key="8">
    <source>
        <dbReference type="SMART" id="SM00852"/>
    </source>
</evidence>
<sequence>MTHPDWAEAITIAARAGASTLQPTAAQPLPACLGRVLAHTVTAGRAIPHFDSSAMDGFAVSGPPPWQLEASTASGADAHAASGARPLAAGWARPILTGGAVPAGTTSIVRCEHAEVMGADAAGQTVLRLRADAPATDLAPARNIRRAGQETRAGEVLLEGGRVLSPADLAYTAVAGLDALPVRRRPRVALLMTGDEVITAGQPAPGQVRDTFGPALPGLVAGLGGDVIDVRRIADDAQETRVALYEALAAADVVLTTGGTGHSDADHVRRESARLASELLFPELAMRPGHPTTFAQLGGHPGAWHVGLPGNPLAAMTAMRVVVEPLLCGMLGKPLRAARSVEVAVEVRPVRVSTLMPARQREGNRWEPCDARGANMLRGLTEADGFLTVPTAGLRAGEQAQVLDLPWPQR</sequence>
<dbReference type="GO" id="GO:0006777">
    <property type="term" value="P:Mo-molybdopterin cofactor biosynthetic process"/>
    <property type="evidence" value="ECO:0007669"/>
    <property type="project" value="UniProtKB-UniRule"/>
</dbReference>
<keyword evidence="4 7" id="KW-0500">Molybdenum</keyword>
<dbReference type="Gene3D" id="2.170.190.11">
    <property type="entry name" value="Molybdopterin biosynthesis moea protein, domain 3"/>
    <property type="match status" value="1"/>
</dbReference>
<keyword evidence="7" id="KW-0479">Metal-binding</keyword>
<dbReference type="PANTHER" id="PTHR10192:SF5">
    <property type="entry name" value="GEPHYRIN"/>
    <property type="match status" value="1"/>
</dbReference>
<comment type="function">
    <text evidence="1 7">Catalyzes the insertion of molybdate into adenylated molybdopterin with the concomitant release of AMP.</text>
</comment>
<keyword evidence="10" id="KW-1185">Reference proteome</keyword>
<dbReference type="SMART" id="SM00852">
    <property type="entry name" value="MoCF_biosynth"/>
    <property type="match status" value="1"/>
</dbReference>
<evidence type="ECO:0000256" key="1">
    <source>
        <dbReference type="ARBA" id="ARBA00002901"/>
    </source>
</evidence>
<dbReference type="EMBL" id="PNFZ01000004">
    <property type="protein sequence ID" value="PMB97937.1"/>
    <property type="molecule type" value="Genomic_DNA"/>
</dbReference>
<evidence type="ECO:0000256" key="4">
    <source>
        <dbReference type="ARBA" id="ARBA00022505"/>
    </source>
</evidence>
<dbReference type="InterPro" id="IPR036688">
    <property type="entry name" value="MoeA_C_domain_IV_sf"/>
</dbReference>
<evidence type="ECO:0000256" key="7">
    <source>
        <dbReference type="RuleBase" id="RU365090"/>
    </source>
</evidence>
<evidence type="ECO:0000256" key="3">
    <source>
        <dbReference type="ARBA" id="ARBA00010763"/>
    </source>
</evidence>
<evidence type="ECO:0000256" key="6">
    <source>
        <dbReference type="ARBA" id="ARBA00047317"/>
    </source>
</evidence>
<organism evidence="9 10">
    <name type="scientific">Brevibacterium luteolum</name>
    <dbReference type="NCBI Taxonomy" id="199591"/>
    <lineage>
        <taxon>Bacteria</taxon>
        <taxon>Bacillati</taxon>
        <taxon>Actinomycetota</taxon>
        <taxon>Actinomycetes</taxon>
        <taxon>Micrococcales</taxon>
        <taxon>Brevibacteriaceae</taxon>
        <taxon>Brevibacterium</taxon>
    </lineage>
</organism>
<dbReference type="EC" id="2.10.1.1" evidence="7"/>
<dbReference type="Gene3D" id="2.40.340.10">
    <property type="entry name" value="MoeA, C-terminal, domain IV"/>
    <property type="match status" value="1"/>
</dbReference>
<dbReference type="PROSITE" id="PS01078">
    <property type="entry name" value="MOCF_BIOSYNTHESIS_1"/>
    <property type="match status" value="1"/>
</dbReference>
<dbReference type="Gene3D" id="3.90.105.10">
    <property type="entry name" value="Molybdopterin biosynthesis moea protein, domain 2"/>
    <property type="match status" value="1"/>
</dbReference>
<accession>A0A2N6PGY1</accession>
<reference evidence="9 10" key="1">
    <citation type="submission" date="2017-09" db="EMBL/GenBank/DDBJ databases">
        <title>Bacterial strain isolated from the female urinary microbiota.</title>
        <authorList>
            <person name="Thomas-White K."/>
            <person name="Kumar N."/>
            <person name="Forster S."/>
            <person name="Putonti C."/>
            <person name="Lawley T."/>
            <person name="Wolfe A.J."/>
        </authorList>
    </citation>
    <scope>NUCLEOTIDE SEQUENCE [LARGE SCALE GENOMIC DNA]</scope>
    <source>
        <strain evidence="9 10">UMB0680</strain>
    </source>
</reference>
<dbReference type="InterPro" id="IPR005110">
    <property type="entry name" value="MoeA_linker/N"/>
</dbReference>
<dbReference type="InterPro" id="IPR036425">
    <property type="entry name" value="MoaB/Mog-like_dom_sf"/>
</dbReference>
<dbReference type="PANTHER" id="PTHR10192">
    <property type="entry name" value="MOLYBDOPTERIN BIOSYNTHESIS PROTEIN"/>
    <property type="match status" value="1"/>
</dbReference>
<proteinExistence type="inferred from homology"/>
<protein>
    <recommendedName>
        <fullName evidence="7">Molybdopterin molybdenumtransferase</fullName>
        <ecNumber evidence="7">2.10.1.1</ecNumber>
    </recommendedName>
</protein>
<name>A0A2N6PGY1_9MICO</name>
<dbReference type="GO" id="GO:0005829">
    <property type="term" value="C:cytosol"/>
    <property type="evidence" value="ECO:0007669"/>
    <property type="project" value="TreeGrafter"/>
</dbReference>
<dbReference type="SUPFAM" id="SSF53218">
    <property type="entry name" value="Molybdenum cofactor biosynthesis proteins"/>
    <property type="match status" value="1"/>
</dbReference>
<evidence type="ECO:0000256" key="5">
    <source>
        <dbReference type="ARBA" id="ARBA00023150"/>
    </source>
</evidence>
<comment type="pathway">
    <text evidence="2 7">Cofactor biosynthesis; molybdopterin biosynthesis.</text>
</comment>
<keyword evidence="5 7" id="KW-0501">Molybdenum cofactor biosynthesis</keyword>
<keyword evidence="7" id="KW-0460">Magnesium</keyword>
<comment type="caution">
    <text evidence="9">The sequence shown here is derived from an EMBL/GenBank/DDBJ whole genome shotgun (WGS) entry which is preliminary data.</text>
</comment>
<dbReference type="InterPro" id="IPR008284">
    <property type="entry name" value="MoCF_biosynth_CS"/>
</dbReference>
<dbReference type="GO" id="GO:0046872">
    <property type="term" value="F:metal ion binding"/>
    <property type="evidence" value="ECO:0007669"/>
    <property type="project" value="UniProtKB-UniRule"/>
</dbReference>
<dbReference type="InterPro" id="IPR001453">
    <property type="entry name" value="MoaB/Mog_dom"/>
</dbReference>
<dbReference type="AlphaFoldDB" id="A0A2N6PGY1"/>
<dbReference type="CDD" id="cd00887">
    <property type="entry name" value="MoeA"/>
    <property type="match status" value="1"/>
</dbReference>
<dbReference type="RefSeq" id="WP_102162281.1">
    <property type="nucleotide sequence ID" value="NZ_PNFZ01000004.1"/>
</dbReference>
<dbReference type="InterPro" id="IPR038987">
    <property type="entry name" value="MoeA-like"/>
</dbReference>
<dbReference type="Proteomes" id="UP000235703">
    <property type="component" value="Unassembled WGS sequence"/>
</dbReference>
<evidence type="ECO:0000313" key="10">
    <source>
        <dbReference type="Proteomes" id="UP000235703"/>
    </source>
</evidence>
<evidence type="ECO:0000313" key="9">
    <source>
        <dbReference type="EMBL" id="PMB97937.1"/>
    </source>
</evidence>
<dbReference type="Gene3D" id="3.40.980.10">
    <property type="entry name" value="MoaB/Mog-like domain"/>
    <property type="match status" value="1"/>
</dbReference>
<dbReference type="SUPFAM" id="SSF63882">
    <property type="entry name" value="MoeA N-terminal region -like"/>
    <property type="match status" value="1"/>
</dbReference>
<dbReference type="GO" id="GO:0061599">
    <property type="term" value="F:molybdopterin molybdotransferase activity"/>
    <property type="evidence" value="ECO:0007669"/>
    <property type="project" value="UniProtKB-UniRule"/>
</dbReference>
<comment type="catalytic activity">
    <reaction evidence="6">
        <text>adenylyl-molybdopterin + molybdate = Mo-molybdopterin + AMP + H(+)</text>
        <dbReference type="Rhea" id="RHEA:35047"/>
        <dbReference type="ChEBI" id="CHEBI:15378"/>
        <dbReference type="ChEBI" id="CHEBI:36264"/>
        <dbReference type="ChEBI" id="CHEBI:62727"/>
        <dbReference type="ChEBI" id="CHEBI:71302"/>
        <dbReference type="ChEBI" id="CHEBI:456215"/>
        <dbReference type="EC" id="2.10.1.1"/>
    </reaction>
</comment>
<feature type="domain" description="MoaB/Mog" evidence="8">
    <location>
        <begin position="189"/>
        <end position="329"/>
    </location>
</feature>
<comment type="similarity">
    <text evidence="3 7">Belongs to the MoeA family.</text>
</comment>
<dbReference type="OrthoDB" id="3196725at2"/>
<evidence type="ECO:0000256" key="2">
    <source>
        <dbReference type="ARBA" id="ARBA00005046"/>
    </source>
</evidence>
<dbReference type="Pfam" id="PF03453">
    <property type="entry name" value="MoeA_N"/>
    <property type="match status" value="1"/>
</dbReference>
<dbReference type="UniPathway" id="UPA00344"/>
<comment type="cofactor">
    <cofactor evidence="7">
        <name>Mg(2+)</name>
        <dbReference type="ChEBI" id="CHEBI:18420"/>
    </cofactor>
</comment>
<gene>
    <name evidence="9" type="ORF">CJ198_08960</name>
</gene>
<dbReference type="Pfam" id="PF00994">
    <property type="entry name" value="MoCF_biosynth"/>
    <property type="match status" value="1"/>
</dbReference>
<keyword evidence="7" id="KW-0808">Transferase</keyword>